<name>A0ABC9TVT8_CLOSY</name>
<comment type="caution">
    <text evidence="1">The sequence shown here is derived from an EMBL/GenBank/DDBJ whole genome shotgun (WGS) entry which is preliminary data.</text>
</comment>
<protein>
    <submittedName>
        <fullName evidence="1">Uncharacterized protein</fullName>
    </submittedName>
</protein>
<proteinExistence type="predicted"/>
<dbReference type="AlphaFoldDB" id="A0ABC9TVT8"/>
<evidence type="ECO:0000313" key="2">
    <source>
        <dbReference type="Proteomes" id="UP000016491"/>
    </source>
</evidence>
<organism evidence="1 2">
    <name type="scientific">[Clostridium] symbiosum ATCC 14940</name>
    <dbReference type="NCBI Taxonomy" id="411472"/>
    <lineage>
        <taxon>Bacteria</taxon>
        <taxon>Bacillati</taxon>
        <taxon>Bacillota</taxon>
        <taxon>Clostridia</taxon>
        <taxon>Lachnospirales</taxon>
        <taxon>Lachnospiraceae</taxon>
        <taxon>Otoolea</taxon>
    </lineage>
</organism>
<sequence length="70" mass="7859">MTDFFALICYHDRLLYFTNSAQHPIFKNTCSGILFADNDSLHALHRSPPSVKCGRESFTQTPPAAPILSF</sequence>
<gene>
    <name evidence="1" type="ORF">CLOSYM_03092</name>
</gene>
<dbReference type="EMBL" id="AWSU01000237">
    <property type="protein sequence ID" value="ERI75696.1"/>
    <property type="molecule type" value="Genomic_DNA"/>
</dbReference>
<reference evidence="1 2" key="1">
    <citation type="submission" date="2013-07" db="EMBL/GenBank/DDBJ databases">
        <authorList>
            <person name="Weinstock G."/>
            <person name="Sodergren E."/>
            <person name="Wylie T."/>
            <person name="Fulton L."/>
            <person name="Fulton R."/>
            <person name="Fronick C."/>
            <person name="O'Laughlin M."/>
            <person name="Godfrey J."/>
            <person name="Miner T."/>
            <person name="Herter B."/>
            <person name="Appelbaum E."/>
            <person name="Cordes M."/>
            <person name="Lek S."/>
            <person name="Wollam A."/>
            <person name="Pepin K.H."/>
            <person name="Palsikar V.B."/>
            <person name="Mitreva M."/>
            <person name="Wilson R.K."/>
        </authorList>
    </citation>
    <scope>NUCLEOTIDE SEQUENCE [LARGE SCALE GENOMIC DNA]</scope>
    <source>
        <strain evidence="1 2">ATCC 14940</strain>
    </source>
</reference>
<accession>A0ABC9TVT8</accession>
<evidence type="ECO:0000313" key="1">
    <source>
        <dbReference type="EMBL" id="ERI75696.1"/>
    </source>
</evidence>
<dbReference type="Proteomes" id="UP000016491">
    <property type="component" value="Unassembled WGS sequence"/>
</dbReference>